<evidence type="ECO:0000259" key="4">
    <source>
        <dbReference type="PROSITE" id="PS51668"/>
    </source>
</evidence>
<dbReference type="KEGG" id="rrd:RradSPS_2647"/>
<dbReference type="Gene3D" id="2.40.30.70">
    <property type="entry name" value="YaeB-like"/>
    <property type="match status" value="1"/>
</dbReference>
<feature type="region of interest" description="Disordered" evidence="3">
    <location>
        <begin position="64"/>
        <end position="88"/>
    </location>
</feature>
<dbReference type="Pfam" id="PF01980">
    <property type="entry name" value="TrmO_N"/>
    <property type="match status" value="1"/>
</dbReference>
<evidence type="ECO:0000313" key="7">
    <source>
        <dbReference type="Proteomes" id="UP000025229"/>
    </source>
</evidence>
<accession>A0A023X7B2</accession>
<keyword evidence="6" id="KW-0808">Transferase</keyword>
<keyword evidence="6" id="KW-0489">Methyltransferase</keyword>
<dbReference type="Proteomes" id="UP000025229">
    <property type="component" value="Chromosome"/>
</dbReference>
<protein>
    <submittedName>
        <fullName evidence="6">SAM-dependent methyltransferase</fullName>
    </submittedName>
</protein>
<dbReference type="GO" id="GO:0032259">
    <property type="term" value="P:methylation"/>
    <property type="evidence" value="ECO:0007669"/>
    <property type="project" value="UniProtKB-KW"/>
</dbReference>
<evidence type="ECO:0000256" key="3">
    <source>
        <dbReference type="SAM" id="MobiDB-lite"/>
    </source>
</evidence>
<comment type="similarity">
    <text evidence="2">Belongs to the tRNA methyltransferase O family.</text>
</comment>
<dbReference type="AlphaFoldDB" id="A0A023X7B2"/>
<dbReference type="EMBL" id="CP007514">
    <property type="protein sequence ID" value="AHY47930.1"/>
    <property type="molecule type" value="Genomic_DNA"/>
</dbReference>
<dbReference type="InterPro" id="IPR023370">
    <property type="entry name" value="TrmO-like_N"/>
</dbReference>
<evidence type="ECO:0000313" key="5">
    <source>
        <dbReference type="EMBL" id="AHY47930.1"/>
    </source>
</evidence>
<dbReference type="OrthoDB" id="9804309at2"/>
<proteinExistence type="inferred from homology"/>
<dbReference type="CDD" id="cd09281">
    <property type="entry name" value="UPF0066"/>
    <property type="match status" value="1"/>
</dbReference>
<dbReference type="GO" id="GO:0008168">
    <property type="term" value="F:methyltransferase activity"/>
    <property type="evidence" value="ECO:0007669"/>
    <property type="project" value="UniProtKB-KW"/>
</dbReference>
<name>A0A023X7B2_RUBRA</name>
<dbReference type="HOGENOM" id="CLU_013458_2_1_11"/>
<dbReference type="PROSITE" id="PS51668">
    <property type="entry name" value="TSAA_2"/>
    <property type="match status" value="1"/>
</dbReference>
<dbReference type="InterPro" id="IPR036414">
    <property type="entry name" value="YaeB_N_sf"/>
</dbReference>
<keyword evidence="7" id="KW-1185">Reference proteome</keyword>
<dbReference type="PANTHER" id="PTHR12818:SF0">
    <property type="entry name" value="TRNA (ADENINE(37)-N6)-METHYLTRANSFERASE"/>
    <property type="match status" value="1"/>
</dbReference>
<organism evidence="5 7">
    <name type="scientific">Rubrobacter radiotolerans</name>
    <name type="common">Arthrobacter radiotolerans</name>
    <dbReference type="NCBI Taxonomy" id="42256"/>
    <lineage>
        <taxon>Bacteria</taxon>
        <taxon>Bacillati</taxon>
        <taxon>Actinomycetota</taxon>
        <taxon>Rubrobacteria</taxon>
        <taxon>Rubrobacterales</taxon>
        <taxon>Rubrobacteraceae</taxon>
        <taxon>Rubrobacter</taxon>
    </lineage>
</organism>
<evidence type="ECO:0000256" key="1">
    <source>
        <dbReference type="ARBA" id="ARBA00022691"/>
    </source>
</evidence>
<keyword evidence="1" id="KW-0949">S-adenosyl-L-methionine</keyword>
<reference evidence="6" key="2">
    <citation type="submission" date="2023-11" db="EMBL/GenBank/DDBJ databases">
        <title>MicrobeMod: A computational toolkit for identifying prokaryotic methylation and restriction-modification with nanopore sequencing.</title>
        <authorList>
            <person name="Crits-Christoph A."/>
            <person name="Kang S.C."/>
            <person name="Lee H."/>
            <person name="Ostrov N."/>
        </authorList>
    </citation>
    <scope>NUCLEOTIDE SEQUENCE</scope>
    <source>
        <strain evidence="6">ATCC 51242</strain>
    </source>
</reference>
<dbReference type="InterPro" id="IPR040372">
    <property type="entry name" value="YaeB-like"/>
</dbReference>
<dbReference type="eggNOG" id="COG1720">
    <property type="taxonomic scope" value="Bacteria"/>
</dbReference>
<sequence>MRIELYPIGYVRTAPGKVPRSWRTSELEGEVVLDGAYAEGLANVEAGQRLLVVFNFHESEPFSEDLLTQTPRSADGEPRGVFSTLSPRRPNPLGVSIVTVLAREGTTLRVRGLDMRDGTPVLDLKPWRGDVAGSPVFPDR</sequence>
<dbReference type="SUPFAM" id="SSF118196">
    <property type="entry name" value="YaeB-like"/>
    <property type="match status" value="1"/>
</dbReference>
<gene>
    <name evidence="5" type="ORF">RradSPS_2647</name>
    <name evidence="6" type="ORF">SIL72_00870</name>
</gene>
<dbReference type="PANTHER" id="PTHR12818">
    <property type="entry name" value="TRNA (ADENINE(37)-N6)-METHYLTRANSFERASE"/>
    <property type="match status" value="1"/>
</dbReference>
<dbReference type="Proteomes" id="UP001281130">
    <property type="component" value="Unassembled WGS sequence"/>
</dbReference>
<dbReference type="RefSeq" id="WP_038683244.1">
    <property type="nucleotide sequence ID" value="NZ_CP007514.1"/>
</dbReference>
<feature type="domain" description="TsaA-like" evidence="4">
    <location>
        <begin position="5"/>
        <end position="136"/>
    </location>
</feature>
<evidence type="ECO:0000256" key="2">
    <source>
        <dbReference type="ARBA" id="ARBA00033753"/>
    </source>
</evidence>
<dbReference type="EMBL" id="JAWXXX010000001">
    <property type="protein sequence ID" value="MDX5892569.1"/>
    <property type="molecule type" value="Genomic_DNA"/>
</dbReference>
<dbReference type="InterPro" id="IPR036413">
    <property type="entry name" value="YaeB-like_sf"/>
</dbReference>
<dbReference type="STRING" id="42256.RradSPS_2647"/>
<reference evidence="5 7" key="1">
    <citation type="submission" date="2014-03" db="EMBL/GenBank/DDBJ databases">
        <title>Complete genome sequence of the Radio-Resistant Rubrobacter radiotolerans RSPS-4.</title>
        <authorList>
            <person name="Egas C.C."/>
            <person name="Barroso C.C."/>
            <person name="Froufe H.J.C."/>
            <person name="Pacheco J.J."/>
            <person name="Albuquerque L.L."/>
            <person name="da Costa M.M.S."/>
        </authorList>
    </citation>
    <scope>NUCLEOTIDE SEQUENCE [LARGE SCALE GENOMIC DNA]</scope>
    <source>
        <strain evidence="5 7">RSPS-4</strain>
    </source>
</reference>
<evidence type="ECO:0000313" key="6">
    <source>
        <dbReference type="EMBL" id="MDX5892569.1"/>
    </source>
</evidence>